<proteinExistence type="predicted"/>
<dbReference type="Proteomes" id="UP000307702">
    <property type="component" value="Unassembled WGS sequence"/>
</dbReference>
<name>A0A8H2PML0_9GAMM</name>
<protein>
    <submittedName>
        <fullName evidence="1">Uncharacterized protein</fullName>
    </submittedName>
</protein>
<dbReference type="OrthoDB" id="9182697at2"/>
<evidence type="ECO:0000313" key="1">
    <source>
        <dbReference type="EMBL" id="TMM46341.1"/>
    </source>
</evidence>
<sequence>MKSLLKSIQYDMLDFIEINNESEQALTYSSEDVRSCITSLLAFMAAIESEPQTDVSAKDHVDILLSALSDLNERCGGQLIDESQSEDIIEFIEKTLISANITFTSDIAKDSLLSNGE</sequence>
<evidence type="ECO:0000313" key="2">
    <source>
        <dbReference type="Proteomes" id="UP000307702"/>
    </source>
</evidence>
<dbReference type="RefSeq" id="WP_138621088.1">
    <property type="nucleotide sequence ID" value="NZ_SZVP01000003.1"/>
</dbReference>
<comment type="caution">
    <text evidence="1">The sequence shown here is derived from an EMBL/GenBank/DDBJ whole genome shotgun (WGS) entry which is preliminary data.</text>
</comment>
<organism evidence="1 2">
    <name type="scientific">Colwellia ponticola</name>
    <dbReference type="NCBI Taxonomy" id="2304625"/>
    <lineage>
        <taxon>Bacteria</taxon>
        <taxon>Pseudomonadati</taxon>
        <taxon>Pseudomonadota</taxon>
        <taxon>Gammaproteobacteria</taxon>
        <taxon>Alteromonadales</taxon>
        <taxon>Colwelliaceae</taxon>
        <taxon>Colwellia</taxon>
    </lineage>
</organism>
<dbReference type="AlphaFoldDB" id="A0A8H2PML0"/>
<dbReference type="EMBL" id="SZVP01000003">
    <property type="protein sequence ID" value="TMM46341.1"/>
    <property type="molecule type" value="Genomic_DNA"/>
</dbReference>
<keyword evidence="2" id="KW-1185">Reference proteome</keyword>
<reference evidence="1 2" key="1">
    <citation type="submission" date="2019-05" db="EMBL/GenBank/DDBJ databases">
        <title>Colwellia ponticola sp. nov., isolated from seawater.</title>
        <authorList>
            <person name="Yoon J.-H."/>
        </authorList>
    </citation>
    <scope>NUCLEOTIDE SEQUENCE [LARGE SCALE GENOMIC DNA]</scope>
    <source>
        <strain evidence="1 2">OISW-25</strain>
    </source>
</reference>
<accession>A0A8H2PML0</accession>
<gene>
    <name evidence="1" type="ORF">FCS21_05090</name>
</gene>